<sequence>MSVKRKFVNVENLPLRQNHVETVKDDVNSRSSKSRSQVNWPESSQRQIQESNNTSQSSQMGHTIEEVESSTFMGITIDSYLTWTNHIDKIYNKLIKVRYALSRLHQTASV</sequence>
<organism evidence="2 3">
    <name type="scientific">Leptidea sinapis</name>
    <dbReference type="NCBI Taxonomy" id="189913"/>
    <lineage>
        <taxon>Eukaryota</taxon>
        <taxon>Metazoa</taxon>
        <taxon>Ecdysozoa</taxon>
        <taxon>Arthropoda</taxon>
        <taxon>Hexapoda</taxon>
        <taxon>Insecta</taxon>
        <taxon>Pterygota</taxon>
        <taxon>Neoptera</taxon>
        <taxon>Endopterygota</taxon>
        <taxon>Lepidoptera</taxon>
        <taxon>Glossata</taxon>
        <taxon>Ditrysia</taxon>
        <taxon>Papilionoidea</taxon>
        <taxon>Pieridae</taxon>
        <taxon>Dismorphiinae</taxon>
        <taxon>Leptidea</taxon>
    </lineage>
</organism>
<feature type="region of interest" description="Disordered" evidence="1">
    <location>
        <begin position="19"/>
        <end position="63"/>
    </location>
</feature>
<accession>A0A5E4Q252</accession>
<feature type="compositionally biased region" description="Basic and acidic residues" evidence="1">
    <location>
        <begin position="19"/>
        <end position="28"/>
    </location>
</feature>
<gene>
    <name evidence="2" type="ORF">LSINAPIS_LOCUS4212</name>
</gene>
<dbReference type="AlphaFoldDB" id="A0A5E4Q252"/>
<protein>
    <submittedName>
        <fullName evidence="2">Uncharacterized protein</fullName>
    </submittedName>
</protein>
<feature type="compositionally biased region" description="Polar residues" evidence="1">
    <location>
        <begin position="29"/>
        <end position="61"/>
    </location>
</feature>
<proteinExistence type="predicted"/>
<keyword evidence="3" id="KW-1185">Reference proteome</keyword>
<name>A0A5E4Q252_9NEOP</name>
<dbReference type="EMBL" id="FZQP02001092">
    <property type="protein sequence ID" value="VVC91568.1"/>
    <property type="molecule type" value="Genomic_DNA"/>
</dbReference>
<evidence type="ECO:0000313" key="2">
    <source>
        <dbReference type="EMBL" id="VVC91568.1"/>
    </source>
</evidence>
<reference evidence="2 3" key="1">
    <citation type="submission" date="2017-07" db="EMBL/GenBank/DDBJ databases">
        <authorList>
            <person name="Talla V."/>
            <person name="Backstrom N."/>
        </authorList>
    </citation>
    <scope>NUCLEOTIDE SEQUENCE [LARGE SCALE GENOMIC DNA]</scope>
</reference>
<dbReference type="Proteomes" id="UP000324832">
    <property type="component" value="Unassembled WGS sequence"/>
</dbReference>
<evidence type="ECO:0000313" key="3">
    <source>
        <dbReference type="Proteomes" id="UP000324832"/>
    </source>
</evidence>
<evidence type="ECO:0000256" key="1">
    <source>
        <dbReference type="SAM" id="MobiDB-lite"/>
    </source>
</evidence>